<dbReference type="Proteomes" id="UP000301870">
    <property type="component" value="Chromosome 6"/>
</dbReference>
<name>A0A9J7DMY7_SPOLT</name>
<organism evidence="1 2">
    <name type="scientific">Spodoptera litura</name>
    <name type="common">Asian cotton leafworm</name>
    <dbReference type="NCBI Taxonomy" id="69820"/>
    <lineage>
        <taxon>Eukaryota</taxon>
        <taxon>Metazoa</taxon>
        <taxon>Ecdysozoa</taxon>
        <taxon>Arthropoda</taxon>
        <taxon>Hexapoda</taxon>
        <taxon>Insecta</taxon>
        <taxon>Pterygota</taxon>
        <taxon>Neoptera</taxon>
        <taxon>Endopterygota</taxon>
        <taxon>Lepidoptera</taxon>
        <taxon>Glossata</taxon>
        <taxon>Ditrysia</taxon>
        <taxon>Noctuoidea</taxon>
        <taxon>Noctuidae</taxon>
        <taxon>Amphipyrinae</taxon>
        <taxon>Spodoptera</taxon>
    </lineage>
</organism>
<evidence type="ECO:0000313" key="2">
    <source>
        <dbReference type="RefSeq" id="XP_022814163.1"/>
    </source>
</evidence>
<accession>A0A9J7DMY7</accession>
<evidence type="ECO:0000313" key="1">
    <source>
        <dbReference type="Proteomes" id="UP000301870"/>
    </source>
</evidence>
<protein>
    <submittedName>
        <fullName evidence="2">Uncharacterized protein LOC111347975</fullName>
    </submittedName>
</protein>
<dbReference type="GeneID" id="111347975"/>
<keyword evidence="1" id="KW-1185">Reference proteome</keyword>
<sequence>MYFSVSHTSSTVTLDIATHWVGGSEFKIWPPFLRIAPGCCANVYLQYTAMWRAAPSEGCAHVFVCCGAGQALTARDAQTALVGQTGPTGHLGHVRHTGQAANVPQAGKVPQVPEAACLALGQELARAAWCRATVLVRAAPARDHKFHLTQHDHTDDARLLPTDAILCGSPAAGRVQPPPIPFEYND</sequence>
<gene>
    <name evidence="2" type="primary">LOC111347975</name>
</gene>
<proteinExistence type="predicted"/>
<dbReference type="OrthoDB" id="7482871at2759"/>
<dbReference type="RefSeq" id="XP_022814163.1">
    <property type="nucleotide sequence ID" value="XM_022958395.1"/>
</dbReference>
<reference evidence="2" key="1">
    <citation type="submission" date="2025-08" db="UniProtKB">
        <authorList>
            <consortium name="RefSeq"/>
        </authorList>
    </citation>
    <scope>IDENTIFICATION</scope>
    <source>
        <strain evidence="2">Ishihara</strain>
        <tissue evidence="2">Whole body</tissue>
    </source>
</reference>
<dbReference type="AlphaFoldDB" id="A0A9J7DMY7"/>
<dbReference type="KEGG" id="sliu:111347975"/>